<keyword evidence="11 12" id="KW-0472">Membrane</keyword>
<gene>
    <name evidence="15" type="ORF">D7Z26_19055</name>
</gene>
<organism evidence="15 16">
    <name type="scientific">Cohnella endophytica</name>
    <dbReference type="NCBI Taxonomy" id="2419778"/>
    <lineage>
        <taxon>Bacteria</taxon>
        <taxon>Bacillati</taxon>
        <taxon>Bacillota</taxon>
        <taxon>Bacilli</taxon>
        <taxon>Bacillales</taxon>
        <taxon>Paenibacillaceae</taxon>
        <taxon>Cohnella</taxon>
    </lineage>
</organism>
<evidence type="ECO:0000313" key="15">
    <source>
        <dbReference type="EMBL" id="RKP49927.1"/>
    </source>
</evidence>
<dbReference type="GO" id="GO:0000155">
    <property type="term" value="F:phosphorelay sensor kinase activity"/>
    <property type="evidence" value="ECO:0007669"/>
    <property type="project" value="InterPro"/>
</dbReference>
<dbReference type="InterPro" id="IPR010559">
    <property type="entry name" value="Sig_transdc_His_kin_internal"/>
</dbReference>
<dbReference type="Gene3D" id="6.10.340.10">
    <property type="match status" value="1"/>
</dbReference>
<dbReference type="SMART" id="SM00387">
    <property type="entry name" value="HATPase_c"/>
    <property type="match status" value="1"/>
</dbReference>
<dbReference type="Pfam" id="PF02518">
    <property type="entry name" value="HATPase_c"/>
    <property type="match status" value="1"/>
</dbReference>
<evidence type="ECO:0000256" key="6">
    <source>
        <dbReference type="ARBA" id="ARBA00022679"/>
    </source>
</evidence>
<evidence type="ECO:0000259" key="14">
    <source>
        <dbReference type="PROSITE" id="PS50885"/>
    </source>
</evidence>
<dbReference type="Pfam" id="PF06580">
    <property type="entry name" value="His_kinase"/>
    <property type="match status" value="1"/>
</dbReference>
<feature type="domain" description="Histidine kinase" evidence="13">
    <location>
        <begin position="490"/>
        <end position="586"/>
    </location>
</feature>
<evidence type="ECO:0000256" key="10">
    <source>
        <dbReference type="ARBA" id="ARBA00023012"/>
    </source>
</evidence>
<dbReference type="PANTHER" id="PTHR34220">
    <property type="entry name" value="SENSOR HISTIDINE KINASE YPDA"/>
    <property type="match status" value="1"/>
</dbReference>
<keyword evidence="9" id="KW-0067">ATP-binding</keyword>
<keyword evidence="16" id="KW-1185">Reference proteome</keyword>
<feature type="transmembrane region" description="Helical" evidence="12">
    <location>
        <begin position="21"/>
        <end position="41"/>
    </location>
</feature>
<dbReference type="InterPro" id="IPR003660">
    <property type="entry name" value="HAMP_dom"/>
</dbReference>
<evidence type="ECO:0000256" key="4">
    <source>
        <dbReference type="ARBA" id="ARBA00022475"/>
    </source>
</evidence>
<name>A0A494XGQ0_9BACL</name>
<dbReference type="Gene3D" id="3.30.565.10">
    <property type="entry name" value="Histidine kinase-like ATPase, C-terminal domain"/>
    <property type="match status" value="1"/>
</dbReference>
<proteinExistence type="predicted"/>
<keyword evidence="10" id="KW-0902">Two-component regulatory system</keyword>
<dbReference type="InterPro" id="IPR003594">
    <property type="entry name" value="HATPase_dom"/>
</dbReference>
<dbReference type="PROSITE" id="PS50109">
    <property type="entry name" value="HIS_KIN"/>
    <property type="match status" value="1"/>
</dbReference>
<evidence type="ECO:0000256" key="2">
    <source>
        <dbReference type="ARBA" id="ARBA00004651"/>
    </source>
</evidence>
<dbReference type="Proteomes" id="UP000282076">
    <property type="component" value="Unassembled WGS sequence"/>
</dbReference>
<keyword evidence="4" id="KW-1003">Cell membrane</keyword>
<dbReference type="OrthoDB" id="9776552at2"/>
<comment type="subcellular location">
    <subcellularLocation>
        <location evidence="2">Cell membrane</location>
        <topology evidence="2">Multi-pass membrane protein</topology>
    </subcellularLocation>
</comment>
<evidence type="ECO:0000256" key="5">
    <source>
        <dbReference type="ARBA" id="ARBA00022553"/>
    </source>
</evidence>
<feature type="transmembrane region" description="Helical" evidence="12">
    <location>
        <begin position="306"/>
        <end position="328"/>
    </location>
</feature>
<keyword evidence="6" id="KW-0808">Transferase</keyword>
<accession>A0A494XGQ0</accession>
<sequence>MAKRLVQWLSFYRSPKIRSRFLFAMIVVSLPPLFLLGYISFNIAKNTLVQNHVQTIQGHLKTSSEMADLLLRNMINMNRIILSNDELRQELYLSGVAKDTDPAVIDLRTANLLQNIVVSNLFDTQNIESICLFDKNFRSVCYGRSEQAGKYGADDTRGLIADTDWFTKSLSAKGKEVFFGYNVLEETTKSDSFSSVKVLRDPNHLSGQMIGILVINIKKSIFRESVNETDESGFLVLEPRSTEQLVVYDYHPELTSGIGLGSTLEETFRKMQEAGYLYSQYKNATSGWTFVHFVKTKTLLKQSDRIGTITMLIAVLMAGIALAVSYFVSGTITRPLLQLKKLIVDWAKGHQTGEPNESFVADEVGVIGQTFQRMTLENQLLSERLLQSQLKEREAELRSLQAQIKPHFLYNTLDSIYWMSLLEEKADIAQMALSLSESFKLSLNKGKELIPVFKELKHIEHYMIIHNLRYDNRFHYRVDVDPTIMSYEILKLMLQPLVENAIYHGLEPKVGEGTIRLSGRKDGDFLVFTVTDDGVGMANIGQTEQGYGMRNVRERLTLFYGARSAFTITSKPNEGTSIELRFPFEEKERE</sequence>
<evidence type="ECO:0000256" key="11">
    <source>
        <dbReference type="ARBA" id="ARBA00023136"/>
    </source>
</evidence>
<evidence type="ECO:0000313" key="16">
    <source>
        <dbReference type="Proteomes" id="UP000282076"/>
    </source>
</evidence>
<dbReference type="InterPro" id="IPR050640">
    <property type="entry name" value="Bact_2-comp_sensor_kinase"/>
</dbReference>
<comment type="catalytic activity">
    <reaction evidence="1">
        <text>ATP + protein L-histidine = ADP + protein N-phospho-L-histidine.</text>
        <dbReference type="EC" id="2.7.13.3"/>
    </reaction>
</comment>
<evidence type="ECO:0000256" key="8">
    <source>
        <dbReference type="ARBA" id="ARBA00022777"/>
    </source>
</evidence>
<keyword evidence="12" id="KW-1133">Transmembrane helix</keyword>
<protein>
    <recommendedName>
        <fullName evidence="3">histidine kinase</fullName>
        <ecNumber evidence="3">2.7.13.3</ecNumber>
    </recommendedName>
</protein>
<evidence type="ECO:0000256" key="1">
    <source>
        <dbReference type="ARBA" id="ARBA00000085"/>
    </source>
</evidence>
<evidence type="ECO:0000259" key="13">
    <source>
        <dbReference type="PROSITE" id="PS50109"/>
    </source>
</evidence>
<keyword evidence="5" id="KW-0597">Phosphoprotein</keyword>
<keyword evidence="12" id="KW-0812">Transmembrane</keyword>
<evidence type="ECO:0000256" key="12">
    <source>
        <dbReference type="SAM" id="Phobius"/>
    </source>
</evidence>
<dbReference type="EMBL" id="RBZM01000008">
    <property type="protein sequence ID" value="RKP49927.1"/>
    <property type="molecule type" value="Genomic_DNA"/>
</dbReference>
<dbReference type="EC" id="2.7.13.3" evidence="3"/>
<dbReference type="GO" id="GO:0005886">
    <property type="term" value="C:plasma membrane"/>
    <property type="evidence" value="ECO:0007669"/>
    <property type="project" value="UniProtKB-SubCell"/>
</dbReference>
<dbReference type="PROSITE" id="PS50885">
    <property type="entry name" value="HAMP"/>
    <property type="match status" value="1"/>
</dbReference>
<evidence type="ECO:0000256" key="3">
    <source>
        <dbReference type="ARBA" id="ARBA00012438"/>
    </source>
</evidence>
<dbReference type="GO" id="GO:0005524">
    <property type="term" value="F:ATP binding"/>
    <property type="evidence" value="ECO:0007669"/>
    <property type="project" value="UniProtKB-KW"/>
</dbReference>
<comment type="caution">
    <text evidence="15">The sequence shown here is derived from an EMBL/GenBank/DDBJ whole genome shotgun (WGS) entry which is preliminary data.</text>
</comment>
<dbReference type="InterPro" id="IPR005467">
    <property type="entry name" value="His_kinase_dom"/>
</dbReference>
<dbReference type="SUPFAM" id="SSF55874">
    <property type="entry name" value="ATPase domain of HSP90 chaperone/DNA topoisomerase II/histidine kinase"/>
    <property type="match status" value="1"/>
</dbReference>
<keyword evidence="7" id="KW-0547">Nucleotide-binding</keyword>
<dbReference type="AlphaFoldDB" id="A0A494XGQ0"/>
<reference evidence="15 16" key="1">
    <citation type="submission" date="2018-10" db="EMBL/GenBank/DDBJ databases">
        <title>Cohnella sp. M2MS4P-1, whole genome shotgun sequence.</title>
        <authorList>
            <person name="Tuo L."/>
        </authorList>
    </citation>
    <scope>NUCLEOTIDE SEQUENCE [LARGE SCALE GENOMIC DNA]</scope>
    <source>
        <strain evidence="15 16">M2MS4P-1</strain>
    </source>
</reference>
<dbReference type="RefSeq" id="WP_120978610.1">
    <property type="nucleotide sequence ID" value="NZ_RBZM01000008.1"/>
</dbReference>
<dbReference type="InterPro" id="IPR036890">
    <property type="entry name" value="HATPase_C_sf"/>
</dbReference>
<evidence type="ECO:0000256" key="7">
    <source>
        <dbReference type="ARBA" id="ARBA00022741"/>
    </source>
</evidence>
<dbReference type="PANTHER" id="PTHR34220:SF7">
    <property type="entry name" value="SENSOR HISTIDINE KINASE YPDA"/>
    <property type="match status" value="1"/>
</dbReference>
<feature type="domain" description="HAMP" evidence="14">
    <location>
        <begin position="330"/>
        <end position="383"/>
    </location>
</feature>
<evidence type="ECO:0000256" key="9">
    <source>
        <dbReference type="ARBA" id="ARBA00022840"/>
    </source>
</evidence>
<keyword evidence="8 15" id="KW-0418">Kinase</keyword>